<feature type="region of interest" description="Disordered" evidence="2">
    <location>
        <begin position="572"/>
        <end position="592"/>
    </location>
</feature>
<dbReference type="PANTHER" id="PTHR21646">
    <property type="entry name" value="UBIQUITIN CARBOXYL-TERMINAL HYDROLASE"/>
    <property type="match status" value="1"/>
</dbReference>
<evidence type="ECO:0000313" key="5">
    <source>
        <dbReference type="EMBL" id="KAG9229206.1"/>
    </source>
</evidence>
<dbReference type="SUPFAM" id="SSF52821">
    <property type="entry name" value="Rhodanese/Cell cycle control phosphatase"/>
    <property type="match status" value="1"/>
</dbReference>
<dbReference type="InterPro" id="IPR001394">
    <property type="entry name" value="Peptidase_C19_UCH"/>
</dbReference>
<evidence type="ECO:0000259" key="4">
    <source>
        <dbReference type="PROSITE" id="PS50235"/>
    </source>
</evidence>
<proteinExistence type="inferred from homology"/>
<dbReference type="AlphaFoldDB" id="A0A9P7Y8U8"/>
<name>A0A9P7Y8U8_9HELO</name>
<evidence type="ECO:0000256" key="1">
    <source>
        <dbReference type="ARBA" id="ARBA00009085"/>
    </source>
</evidence>
<dbReference type="EMBL" id="MU251801">
    <property type="protein sequence ID" value="KAG9229206.1"/>
    <property type="molecule type" value="Genomic_DNA"/>
</dbReference>
<dbReference type="Proteomes" id="UP000824998">
    <property type="component" value="Unassembled WGS sequence"/>
</dbReference>
<dbReference type="PROSITE" id="PS50206">
    <property type="entry name" value="RHODANESE_3"/>
    <property type="match status" value="1"/>
</dbReference>
<keyword evidence="6" id="KW-1185">Reference proteome</keyword>
<protein>
    <submittedName>
        <fullName evidence="5">Ubiquitin carboxyl-terminal hydrolase-like protein</fullName>
    </submittedName>
</protein>
<feature type="compositionally biased region" description="Low complexity" evidence="2">
    <location>
        <begin position="181"/>
        <end position="194"/>
    </location>
</feature>
<feature type="region of interest" description="Disordered" evidence="2">
    <location>
        <begin position="639"/>
        <end position="678"/>
    </location>
</feature>
<keyword evidence="5" id="KW-0378">Hydrolase</keyword>
<evidence type="ECO:0000256" key="2">
    <source>
        <dbReference type="SAM" id="MobiDB-lite"/>
    </source>
</evidence>
<accession>A0A9P7Y8U8</accession>
<dbReference type="InterPro" id="IPR050185">
    <property type="entry name" value="Ub_carboxyl-term_hydrolase"/>
</dbReference>
<dbReference type="InterPro" id="IPR038765">
    <property type="entry name" value="Papain-like_cys_pep_sf"/>
</dbReference>
<dbReference type="SMART" id="SM00450">
    <property type="entry name" value="RHOD"/>
    <property type="match status" value="1"/>
</dbReference>
<comment type="similarity">
    <text evidence="1">Belongs to the peptidase C19 family.</text>
</comment>
<reference evidence="5" key="1">
    <citation type="journal article" date="2021" name="IMA Fungus">
        <title>Genomic characterization of three marine fungi, including Emericellopsis atlantica sp. nov. with signatures of a generalist lifestyle and marine biomass degradation.</title>
        <authorList>
            <person name="Hagestad O.C."/>
            <person name="Hou L."/>
            <person name="Andersen J.H."/>
            <person name="Hansen E.H."/>
            <person name="Altermark B."/>
            <person name="Li C."/>
            <person name="Kuhnert E."/>
            <person name="Cox R.J."/>
            <person name="Crous P.W."/>
            <person name="Spatafora J.W."/>
            <person name="Lail K."/>
            <person name="Amirebrahimi M."/>
            <person name="Lipzen A."/>
            <person name="Pangilinan J."/>
            <person name="Andreopoulos W."/>
            <person name="Hayes R.D."/>
            <person name="Ng V."/>
            <person name="Grigoriev I.V."/>
            <person name="Jackson S.A."/>
            <person name="Sutton T.D.S."/>
            <person name="Dobson A.D.W."/>
            <person name="Rama T."/>
        </authorList>
    </citation>
    <scope>NUCLEOTIDE SEQUENCE</scope>
    <source>
        <strain evidence="5">TRa018bII</strain>
    </source>
</reference>
<feature type="region of interest" description="Disordered" evidence="2">
    <location>
        <begin position="1"/>
        <end position="26"/>
    </location>
</feature>
<dbReference type="Gene3D" id="3.90.70.10">
    <property type="entry name" value="Cysteine proteinases"/>
    <property type="match status" value="1"/>
</dbReference>
<feature type="compositionally biased region" description="Polar residues" evidence="2">
    <location>
        <begin position="288"/>
        <end position="297"/>
    </location>
</feature>
<dbReference type="InterPro" id="IPR036873">
    <property type="entry name" value="Rhodanese-like_dom_sf"/>
</dbReference>
<comment type="caution">
    <text evidence="5">The sequence shown here is derived from an EMBL/GenBank/DDBJ whole genome shotgun (WGS) entry which is preliminary data.</text>
</comment>
<feature type="domain" description="Rhodanese" evidence="3">
    <location>
        <begin position="409"/>
        <end position="538"/>
    </location>
</feature>
<dbReference type="Gene3D" id="3.40.250.10">
    <property type="entry name" value="Rhodanese-like domain"/>
    <property type="match status" value="1"/>
</dbReference>
<evidence type="ECO:0000259" key="3">
    <source>
        <dbReference type="PROSITE" id="PS50206"/>
    </source>
</evidence>
<dbReference type="InterPro" id="IPR028889">
    <property type="entry name" value="USP"/>
</dbReference>
<feature type="compositionally biased region" description="Polar residues" evidence="2">
    <location>
        <begin position="317"/>
        <end position="334"/>
    </location>
</feature>
<sequence>MSPAAVGGPHTRASSVHGVGPVGMENGGKGIGTDGYNGINREFAHLDDLTAARANVSINSSMRTLLQVGDSCARQAETHLDFRRPDFALEEYIKATTIAIELVPRHSAFPDLQSERGELHRLHTGLLKRINLKYERFEQVKVDIKENNERSGVQPKVTRSLEQNDTAVKKNGIVHGHSRTQSAQVSSSSNASVSGTTPKKKPAVQPKPEALHGKAIPPPSVSGQTDLEARFAKLRGIDPKPVVQDPRIRTQPISIPNVSKSSPNTQVSSQEGNHASTPRLSGPREMPSRTTPHSNKISVDVQVPPMPRAPDAIYSPARSTDNAATANLPSSIARTPSYLASGKTTSAPPISNVGPTPAPAEPRQDYFALSHSVNNHRSTQAPKPRAVFIPESVYISAEDLYKFLGMGSQAMKVLVVDLRSREDFDSGHIMTTSIICIEPIILRRNMSADELAESMILAPDPEQALYSQIEDFDIVVFYDQSSRKVDSMSSSSDDAQMALNNFTAAVYDYGYEKQLKRRPMLLVGGLDAWIDLLGPNSLRVPAGGTSKPSQKLARPIGRVSAVSRGRAALERRKVESRPLTKEEETQWDETLKEDQVMGRPVDADAATSDELFYAKTTDDFFRRFPDISTIQESMVSVAPSPRPLSLYNDELDGTIHQPPTRPAPALPRQRSSGITERGPSAVYATANSVNRPINEITNARVSPGLTGLHNPGVLCYMNSTIQAISATGLLRELLITYKSPPRIPIPPKGDEKTAPPQLMVRNLGNVLGHMWGGQYDWINPKTFAGYVNAIHMGTRTNTSEQLAAFGGSYKQHDASDFFLFLLDILSDELNPFRNLKPPGALTAKEEKSLCKMADINAAQAMWNTHLRYEASPITQTMAFQDLTKVVCTVCGTHSLAFQAAPILNLPIFTNESMTLCTLISEHYGPNSGLKDTPAHSKCERCNKNQKRINKHYFGYFPDYLIITLQKFAWDPGHMESKKVPSLITFPETGIDLTPYFVSPKDASGQFRRGQTGPFLYDCYGVLHHVGRTINGGHFFAIMKSLDKATDGNGAGSWHKYNDRVVSPATFRDTQDRGTYVVLLKRQGAR</sequence>
<feature type="region of interest" description="Disordered" evidence="2">
    <location>
        <begin position="176"/>
        <end position="223"/>
    </location>
</feature>
<organism evidence="5 6">
    <name type="scientific">Amylocarpus encephaloides</name>
    <dbReference type="NCBI Taxonomy" id="45428"/>
    <lineage>
        <taxon>Eukaryota</taxon>
        <taxon>Fungi</taxon>
        <taxon>Dikarya</taxon>
        <taxon>Ascomycota</taxon>
        <taxon>Pezizomycotina</taxon>
        <taxon>Leotiomycetes</taxon>
        <taxon>Helotiales</taxon>
        <taxon>Helotiales incertae sedis</taxon>
        <taxon>Amylocarpus</taxon>
    </lineage>
</organism>
<dbReference type="InterPro" id="IPR001763">
    <property type="entry name" value="Rhodanese-like_dom"/>
</dbReference>
<dbReference type="PROSITE" id="PS50235">
    <property type="entry name" value="USP_3"/>
    <property type="match status" value="1"/>
</dbReference>
<feature type="compositionally biased region" description="Polar residues" evidence="2">
    <location>
        <begin position="251"/>
        <end position="279"/>
    </location>
</feature>
<gene>
    <name evidence="5" type="ORF">BJ875DRAFT_205897</name>
</gene>
<dbReference type="SUPFAM" id="SSF54001">
    <property type="entry name" value="Cysteine proteinases"/>
    <property type="match status" value="1"/>
</dbReference>
<feature type="domain" description="USP" evidence="4">
    <location>
        <begin position="706"/>
        <end position="1082"/>
    </location>
</feature>
<feature type="region of interest" description="Disordered" evidence="2">
    <location>
        <begin position="149"/>
        <end position="168"/>
    </location>
</feature>
<dbReference type="OrthoDB" id="292964at2759"/>
<dbReference type="GO" id="GO:0016579">
    <property type="term" value="P:protein deubiquitination"/>
    <property type="evidence" value="ECO:0007669"/>
    <property type="project" value="InterPro"/>
</dbReference>
<feature type="region of interest" description="Disordered" evidence="2">
    <location>
        <begin position="238"/>
        <end position="359"/>
    </location>
</feature>
<evidence type="ECO:0000313" key="6">
    <source>
        <dbReference type="Proteomes" id="UP000824998"/>
    </source>
</evidence>
<dbReference type="Pfam" id="PF00443">
    <property type="entry name" value="UCH"/>
    <property type="match status" value="1"/>
</dbReference>
<dbReference type="GO" id="GO:0004843">
    <property type="term" value="F:cysteine-type deubiquitinase activity"/>
    <property type="evidence" value="ECO:0007669"/>
    <property type="project" value="InterPro"/>
</dbReference>